<evidence type="ECO:0000256" key="7">
    <source>
        <dbReference type="ARBA" id="ARBA00023294"/>
    </source>
</evidence>
<protein>
    <recommendedName>
        <fullName evidence="8">Auxin-responsive protein</fullName>
    </recommendedName>
</protein>
<evidence type="ECO:0000256" key="4">
    <source>
        <dbReference type="ARBA" id="ARBA00023015"/>
    </source>
</evidence>
<keyword evidence="10" id="KW-0378">Hydrolase</keyword>
<keyword evidence="5 8" id="KW-0804">Transcription</keyword>
<keyword evidence="3 8" id="KW-0678">Repressor</keyword>
<evidence type="ECO:0000259" key="9">
    <source>
        <dbReference type="PROSITE" id="PS51745"/>
    </source>
</evidence>
<evidence type="ECO:0000256" key="5">
    <source>
        <dbReference type="ARBA" id="ARBA00023163"/>
    </source>
</evidence>
<evidence type="ECO:0000313" key="10">
    <source>
        <dbReference type="EMBL" id="GFS32803.1"/>
    </source>
</evidence>
<dbReference type="PANTHER" id="PTHR31734:SF114">
    <property type="entry name" value="AUXIN-RESPONSIVE PROTEIN IAA32"/>
    <property type="match status" value="1"/>
</dbReference>
<keyword evidence="11" id="KW-1185">Reference proteome</keyword>
<name>A0A7J0DDT5_9ERIC</name>
<dbReference type="InterPro" id="IPR003311">
    <property type="entry name" value="AUX_IAA"/>
</dbReference>
<dbReference type="GO" id="GO:0006355">
    <property type="term" value="P:regulation of DNA-templated transcription"/>
    <property type="evidence" value="ECO:0007669"/>
    <property type="project" value="InterPro"/>
</dbReference>
<gene>
    <name evidence="10" type="ORF">Acr_00g0024770</name>
</gene>
<dbReference type="PANTHER" id="PTHR31734">
    <property type="entry name" value="AUXIN-RESPONSIVE PROTEIN IAA17"/>
    <property type="match status" value="1"/>
</dbReference>
<keyword evidence="6 8" id="KW-0539">Nucleus</keyword>
<dbReference type="Gene3D" id="3.10.20.90">
    <property type="entry name" value="Phosphatidylinositol 3-kinase Catalytic Subunit, Chain A, domain 1"/>
    <property type="match status" value="1"/>
</dbReference>
<organism evidence="10 11">
    <name type="scientific">Actinidia rufa</name>
    <dbReference type="NCBI Taxonomy" id="165716"/>
    <lineage>
        <taxon>Eukaryota</taxon>
        <taxon>Viridiplantae</taxon>
        <taxon>Streptophyta</taxon>
        <taxon>Embryophyta</taxon>
        <taxon>Tracheophyta</taxon>
        <taxon>Spermatophyta</taxon>
        <taxon>Magnoliopsida</taxon>
        <taxon>eudicotyledons</taxon>
        <taxon>Gunneridae</taxon>
        <taxon>Pentapetalae</taxon>
        <taxon>asterids</taxon>
        <taxon>Ericales</taxon>
        <taxon>Actinidiaceae</taxon>
        <taxon>Actinidia</taxon>
    </lineage>
</organism>
<comment type="subcellular location">
    <subcellularLocation>
        <location evidence="1 8">Nucleus</location>
    </subcellularLocation>
</comment>
<reference evidence="11" key="1">
    <citation type="submission" date="2019-07" db="EMBL/GenBank/DDBJ databases">
        <title>De Novo Assembly of kiwifruit Actinidia rufa.</title>
        <authorList>
            <person name="Sugita-Konishi S."/>
            <person name="Sato K."/>
            <person name="Mori E."/>
            <person name="Abe Y."/>
            <person name="Kisaki G."/>
            <person name="Hamano K."/>
            <person name="Suezawa K."/>
            <person name="Otani M."/>
            <person name="Fukuda T."/>
            <person name="Manabe T."/>
            <person name="Gomi K."/>
            <person name="Tabuchi M."/>
            <person name="Akimitsu K."/>
            <person name="Kataoka I."/>
        </authorList>
    </citation>
    <scope>NUCLEOTIDE SEQUENCE [LARGE SCALE GENOMIC DNA]</scope>
    <source>
        <strain evidence="11">cv. Fuchu</strain>
    </source>
</reference>
<dbReference type="PROSITE" id="PS51745">
    <property type="entry name" value="PB1"/>
    <property type="match status" value="1"/>
</dbReference>
<accession>A0A7J0DDT5</accession>
<comment type="subunit">
    <text evidence="8">Homodimers and heterodimers.</text>
</comment>
<comment type="caution">
    <text evidence="10">The sequence shown here is derived from an EMBL/GenBank/DDBJ whole genome shotgun (WGS) entry which is preliminary data.</text>
</comment>
<evidence type="ECO:0000256" key="3">
    <source>
        <dbReference type="ARBA" id="ARBA00022491"/>
    </source>
</evidence>
<dbReference type="GO" id="GO:0016787">
    <property type="term" value="F:hydrolase activity"/>
    <property type="evidence" value="ECO:0007669"/>
    <property type="project" value="UniProtKB-KW"/>
</dbReference>
<dbReference type="Proteomes" id="UP000585474">
    <property type="component" value="Unassembled WGS sequence"/>
</dbReference>
<evidence type="ECO:0000256" key="8">
    <source>
        <dbReference type="RuleBase" id="RU004549"/>
    </source>
</evidence>
<dbReference type="GO" id="GO:0005634">
    <property type="term" value="C:nucleus"/>
    <property type="evidence" value="ECO:0007669"/>
    <property type="project" value="UniProtKB-SubCell"/>
</dbReference>
<comment type="function">
    <text evidence="8">Aux/IAA proteins are short-lived transcriptional factors that function as repressors of early auxin response genes at low auxin concentrations.</text>
</comment>
<dbReference type="GO" id="GO:0009734">
    <property type="term" value="P:auxin-activated signaling pathway"/>
    <property type="evidence" value="ECO:0007669"/>
    <property type="project" value="UniProtKB-UniRule"/>
</dbReference>
<sequence>MEARRKWGVERNNSFCSAISTVPAKLILQLKTAFQEGGLCDRSGTFFYKDHLHKSKVPVLALAGDQDLICPPEAVYDDYGDLIDWHELNPELKSSKMGCPTKNSEDCDDERGGARSKERWAYVKVNMEGVIVGRKICIIEDMDYSSLAFQLEDMFGNQCLSGLQLFQAGTGFSLFYKDRDENWRAVGDVPWKEFVHCVKRLRIVRKNEDHFVPSFA</sequence>
<dbReference type="OrthoDB" id="1900465at2759"/>
<dbReference type="EMBL" id="BJWL01000172">
    <property type="protein sequence ID" value="GFS32803.1"/>
    <property type="molecule type" value="Genomic_DNA"/>
</dbReference>
<evidence type="ECO:0000256" key="6">
    <source>
        <dbReference type="ARBA" id="ARBA00023242"/>
    </source>
</evidence>
<evidence type="ECO:0000256" key="2">
    <source>
        <dbReference type="ARBA" id="ARBA00006728"/>
    </source>
</evidence>
<feature type="domain" description="PB1" evidence="9">
    <location>
        <begin position="120"/>
        <end position="214"/>
    </location>
</feature>
<proteinExistence type="inferred from homology"/>
<dbReference type="AlphaFoldDB" id="A0A7J0DDT5"/>
<dbReference type="InterPro" id="IPR033389">
    <property type="entry name" value="AUX/IAA_dom"/>
</dbReference>
<evidence type="ECO:0000313" key="11">
    <source>
        <dbReference type="Proteomes" id="UP000585474"/>
    </source>
</evidence>
<dbReference type="SUPFAM" id="SSF54277">
    <property type="entry name" value="CAD &amp; PB1 domains"/>
    <property type="match status" value="1"/>
</dbReference>
<evidence type="ECO:0000256" key="1">
    <source>
        <dbReference type="ARBA" id="ARBA00004123"/>
    </source>
</evidence>
<keyword evidence="7 8" id="KW-0927">Auxin signaling pathway</keyword>
<dbReference type="InterPro" id="IPR053793">
    <property type="entry name" value="PB1-like"/>
</dbReference>
<keyword evidence="4 8" id="KW-0805">Transcription regulation</keyword>
<comment type="similarity">
    <text evidence="2 8">Belongs to the Aux/IAA family.</text>
</comment>
<dbReference type="Pfam" id="PF02309">
    <property type="entry name" value="AUX_IAA"/>
    <property type="match status" value="1"/>
</dbReference>